<proteinExistence type="predicted"/>
<evidence type="ECO:0000256" key="1">
    <source>
        <dbReference type="ARBA" id="ARBA00022612"/>
    </source>
</evidence>
<keyword evidence="1" id="KW-1188">Viral release from host cell</keyword>
<accession>A0A2J5Q5I1</accession>
<evidence type="ECO:0000256" key="3">
    <source>
        <dbReference type="SAM" id="MobiDB-lite"/>
    </source>
</evidence>
<dbReference type="PANTHER" id="PTHR41328:SF2">
    <property type="entry name" value="TERMINASE SMALL SUBUNIT"/>
    <property type="match status" value="1"/>
</dbReference>
<dbReference type="Proteomes" id="UP000234667">
    <property type="component" value="Unassembled WGS sequence"/>
</dbReference>
<sequence length="205" mass="22169">MASKKLTAEQQKLFDVLTPLQKRFALAIIKGRNQTDAYKTAKGKAKGDAMRAAASRMYANVNVVAFLQAVQGEVVDEAIMTREEALKRLSKMGRTSIADIAEFSNSIVGEDEDGKPVFQAVWSFKDSSLQDPDAMSTISELTTGKDGIKLKMHDPKAAIKQLAEMQGWEAPKKSEVSGPGGGPVKTETVAMTPQEAADAYKKLMG</sequence>
<dbReference type="Pfam" id="PF03592">
    <property type="entry name" value="Terminase_2"/>
    <property type="match status" value="1"/>
</dbReference>
<dbReference type="PANTHER" id="PTHR41328">
    <property type="entry name" value="TERMINASE SMALL SUBUNIT-RELATED"/>
    <property type="match status" value="1"/>
</dbReference>
<dbReference type="InterPro" id="IPR038713">
    <property type="entry name" value="Terminase_Gp1_N_sf"/>
</dbReference>
<reference evidence="4 5" key="2">
    <citation type="submission" date="2018-01" db="EMBL/GenBank/DDBJ databases">
        <title>Genomic study of Klebsiella pneumoniae.</title>
        <authorList>
            <person name="Yang Y."/>
            <person name="Bicalho R."/>
        </authorList>
    </citation>
    <scope>NUCLEOTIDE SEQUENCE [LARGE SCALE GENOMIC DNA]</scope>
    <source>
        <strain evidence="4 5">A10</strain>
    </source>
</reference>
<name>A0A2J5Q5I1_9ENTR</name>
<dbReference type="Gene3D" id="1.10.10.1400">
    <property type="entry name" value="Terminase, small subunit, N-terminal DNA-binding domain, HTH motif"/>
    <property type="match status" value="1"/>
</dbReference>
<reference evidence="4 5" key="1">
    <citation type="submission" date="2017-11" db="EMBL/GenBank/DDBJ databases">
        <authorList>
            <person name="Han C.G."/>
        </authorList>
    </citation>
    <scope>NUCLEOTIDE SEQUENCE [LARGE SCALE GENOMIC DNA]</scope>
    <source>
        <strain evidence="4 5">A10</strain>
    </source>
</reference>
<evidence type="ECO:0000313" key="4">
    <source>
        <dbReference type="EMBL" id="PLO73230.1"/>
    </source>
</evidence>
<gene>
    <name evidence="4" type="ORF">CWN49_06185</name>
</gene>
<dbReference type="AlphaFoldDB" id="A0A2J5Q5I1"/>
<organism evidence="4 5">
    <name type="scientific">Klebsiella michiganensis</name>
    <dbReference type="NCBI Taxonomy" id="1134687"/>
    <lineage>
        <taxon>Bacteria</taxon>
        <taxon>Pseudomonadati</taxon>
        <taxon>Pseudomonadota</taxon>
        <taxon>Gammaproteobacteria</taxon>
        <taxon>Enterobacterales</taxon>
        <taxon>Enterobacteriaceae</taxon>
        <taxon>Klebsiella/Raoultella group</taxon>
        <taxon>Klebsiella</taxon>
    </lineage>
</organism>
<comment type="caution">
    <text evidence="4">The sequence shown here is derived from an EMBL/GenBank/DDBJ whole genome shotgun (WGS) entry which is preliminary data.</text>
</comment>
<evidence type="ECO:0000256" key="2">
    <source>
        <dbReference type="ARBA" id="ARBA00023219"/>
    </source>
</evidence>
<dbReference type="InterPro" id="IPR005335">
    <property type="entry name" value="Terminase_ssu"/>
</dbReference>
<protein>
    <submittedName>
        <fullName evidence="4">Terminase small subunit</fullName>
    </submittedName>
</protein>
<feature type="region of interest" description="Disordered" evidence="3">
    <location>
        <begin position="168"/>
        <end position="187"/>
    </location>
</feature>
<keyword evidence="2" id="KW-0231">Viral genome packaging</keyword>
<dbReference type="GO" id="GO:0051276">
    <property type="term" value="P:chromosome organization"/>
    <property type="evidence" value="ECO:0007669"/>
    <property type="project" value="InterPro"/>
</dbReference>
<dbReference type="EMBL" id="PIDR01000115">
    <property type="protein sequence ID" value="PLO73230.1"/>
    <property type="molecule type" value="Genomic_DNA"/>
</dbReference>
<evidence type="ECO:0000313" key="5">
    <source>
        <dbReference type="Proteomes" id="UP000234667"/>
    </source>
</evidence>
<dbReference type="InterPro" id="IPR052404">
    <property type="entry name" value="SPP1-like_terminase"/>
</dbReference>